<dbReference type="AlphaFoldDB" id="A0A9P4IFN1"/>
<dbReference type="Proteomes" id="UP000799772">
    <property type="component" value="Unassembled WGS sequence"/>
</dbReference>
<organism evidence="2 3">
    <name type="scientific">Rhizodiscina lignyota</name>
    <dbReference type="NCBI Taxonomy" id="1504668"/>
    <lineage>
        <taxon>Eukaryota</taxon>
        <taxon>Fungi</taxon>
        <taxon>Dikarya</taxon>
        <taxon>Ascomycota</taxon>
        <taxon>Pezizomycotina</taxon>
        <taxon>Dothideomycetes</taxon>
        <taxon>Pleosporomycetidae</taxon>
        <taxon>Aulographales</taxon>
        <taxon>Rhizodiscinaceae</taxon>
        <taxon>Rhizodiscina</taxon>
    </lineage>
</organism>
<proteinExistence type="predicted"/>
<keyword evidence="3" id="KW-1185">Reference proteome</keyword>
<evidence type="ECO:0000313" key="2">
    <source>
        <dbReference type="EMBL" id="KAF2098430.1"/>
    </source>
</evidence>
<reference evidence="2" key="1">
    <citation type="journal article" date="2020" name="Stud. Mycol.">
        <title>101 Dothideomycetes genomes: a test case for predicting lifestyles and emergence of pathogens.</title>
        <authorList>
            <person name="Haridas S."/>
            <person name="Albert R."/>
            <person name="Binder M."/>
            <person name="Bloem J."/>
            <person name="Labutti K."/>
            <person name="Salamov A."/>
            <person name="Andreopoulos B."/>
            <person name="Baker S."/>
            <person name="Barry K."/>
            <person name="Bills G."/>
            <person name="Bluhm B."/>
            <person name="Cannon C."/>
            <person name="Castanera R."/>
            <person name="Culley D."/>
            <person name="Daum C."/>
            <person name="Ezra D."/>
            <person name="Gonzalez J."/>
            <person name="Henrissat B."/>
            <person name="Kuo A."/>
            <person name="Liang C."/>
            <person name="Lipzen A."/>
            <person name="Lutzoni F."/>
            <person name="Magnuson J."/>
            <person name="Mondo S."/>
            <person name="Nolan M."/>
            <person name="Ohm R."/>
            <person name="Pangilinan J."/>
            <person name="Park H.-J."/>
            <person name="Ramirez L."/>
            <person name="Alfaro M."/>
            <person name="Sun H."/>
            <person name="Tritt A."/>
            <person name="Yoshinaga Y."/>
            <person name="Zwiers L.-H."/>
            <person name="Turgeon B."/>
            <person name="Goodwin S."/>
            <person name="Spatafora J."/>
            <person name="Crous P."/>
            <person name="Grigoriev I."/>
        </authorList>
    </citation>
    <scope>NUCLEOTIDE SEQUENCE</scope>
    <source>
        <strain evidence="2">CBS 133067</strain>
    </source>
</reference>
<evidence type="ECO:0000256" key="1">
    <source>
        <dbReference type="SAM" id="SignalP"/>
    </source>
</evidence>
<accession>A0A9P4IFN1</accession>
<protein>
    <submittedName>
        <fullName evidence="2">Uncharacterized protein</fullName>
    </submittedName>
</protein>
<sequence>MKFTTVLGCAMLFGTAALATPVVVEEAREVAEDYKTLEKRTGHIDVTTWKGNECGGTNQGTTQVGTGGKCVNMSNAGSFSVGGSSDINPSGCKVIHVQYYLNTGCHGTKGITQTVNGHSCHALSPNQGSAHMVCKGS</sequence>
<name>A0A9P4IFN1_9PEZI</name>
<gene>
    <name evidence="2" type="ORF">NA57DRAFT_75677</name>
</gene>
<dbReference type="EMBL" id="ML978126">
    <property type="protein sequence ID" value="KAF2098430.1"/>
    <property type="molecule type" value="Genomic_DNA"/>
</dbReference>
<feature type="chain" id="PRO_5040462553" evidence="1">
    <location>
        <begin position="20"/>
        <end position="137"/>
    </location>
</feature>
<keyword evidence="1" id="KW-0732">Signal</keyword>
<evidence type="ECO:0000313" key="3">
    <source>
        <dbReference type="Proteomes" id="UP000799772"/>
    </source>
</evidence>
<feature type="signal peptide" evidence="1">
    <location>
        <begin position="1"/>
        <end position="19"/>
    </location>
</feature>
<comment type="caution">
    <text evidence="2">The sequence shown here is derived from an EMBL/GenBank/DDBJ whole genome shotgun (WGS) entry which is preliminary data.</text>
</comment>